<proteinExistence type="predicted"/>
<feature type="domain" description="Aminoglycoside phosphotransferase" evidence="2">
    <location>
        <begin position="22"/>
        <end position="284"/>
    </location>
</feature>
<sequence>MDRSEALSRLLRETGFDKAERTPLAGDASTRRYERLRDGDRRAMLMDAPPSAESKPCPPGATPAERRTMGWNATARLAASRVEAFVAVANYLDSIGLAPPKVYGADCEAGYAILEDLGDDLFANVIPQGTDEIALYEEAARVLAHVHQAPPAPTRLEGVGNASWPLLDYDALALEVNADLFVEWLPRAADVRIDDAARARWEKVRDGLIVKALGFPRTFTIRDYHAENLLWLPNRDGLQRVGLLDFQDAVRGWRGWDFSMLLHDARRDVSPAAHDAAVCAYLEATGGSEAEFKRELAVLGAINTMRILGIFSRLTSRDNKPRYLAFMPRMWTHLGRTLEHPSLADARDFVESVARPYLEKAA</sequence>
<dbReference type="Proteomes" id="UP000092498">
    <property type="component" value="Chromosome"/>
</dbReference>
<dbReference type="GO" id="GO:0016740">
    <property type="term" value="F:transferase activity"/>
    <property type="evidence" value="ECO:0007669"/>
    <property type="project" value="UniProtKB-KW"/>
</dbReference>
<dbReference type="SUPFAM" id="SSF56112">
    <property type="entry name" value="Protein kinase-like (PK-like)"/>
    <property type="match status" value="1"/>
</dbReference>
<evidence type="ECO:0000256" key="1">
    <source>
        <dbReference type="SAM" id="MobiDB-lite"/>
    </source>
</evidence>
<dbReference type="Gene3D" id="3.30.200.20">
    <property type="entry name" value="Phosphorylase Kinase, domain 1"/>
    <property type="match status" value="1"/>
</dbReference>
<dbReference type="Gene3D" id="3.90.1200.10">
    <property type="match status" value="1"/>
</dbReference>
<evidence type="ECO:0000259" key="2">
    <source>
        <dbReference type="Pfam" id="PF01636"/>
    </source>
</evidence>
<dbReference type="AlphaFoldDB" id="A0A1B1AJB3"/>
<dbReference type="InterPro" id="IPR002575">
    <property type="entry name" value="Aminoglycoside_PTrfase"/>
</dbReference>
<dbReference type="Pfam" id="PF01636">
    <property type="entry name" value="APH"/>
    <property type="match status" value="1"/>
</dbReference>
<feature type="region of interest" description="Disordered" evidence="1">
    <location>
        <begin position="18"/>
        <end position="65"/>
    </location>
</feature>
<keyword evidence="3" id="KW-0808">Transferase</keyword>
<dbReference type="RefSeq" id="WP_066771960.1">
    <property type="nucleotide sequence ID" value="NZ_CP013244.1"/>
</dbReference>
<evidence type="ECO:0000313" key="4">
    <source>
        <dbReference type="Proteomes" id="UP000092498"/>
    </source>
</evidence>
<dbReference type="InParanoid" id="A0A1B1AJB3"/>
<name>A0A1B1AJB3_9PROT</name>
<dbReference type="EMBL" id="CP013244">
    <property type="protein sequence ID" value="ANP46652.1"/>
    <property type="molecule type" value="Genomic_DNA"/>
</dbReference>
<dbReference type="OrthoDB" id="9809275at2"/>
<feature type="compositionally biased region" description="Basic and acidic residues" evidence="1">
    <location>
        <begin position="29"/>
        <end position="44"/>
    </location>
</feature>
<reference evidence="3 4" key="1">
    <citation type="submission" date="2015-11" db="EMBL/GenBank/DDBJ databases">
        <title>Whole-Genome Sequence of Candidatus Oderbacter manganicum from the National Park Lower Oder Valley, Germany.</title>
        <authorList>
            <person name="Braun B."/>
            <person name="Liere K."/>
            <person name="Szewzyk U."/>
        </authorList>
    </citation>
    <scope>NUCLEOTIDE SEQUENCE [LARGE SCALE GENOMIC DNA]</scope>
    <source>
        <strain evidence="3 4">OTSz_A_272</strain>
    </source>
</reference>
<protein>
    <submittedName>
        <fullName evidence="3">Aminoglycoside phosphotransferase</fullName>
    </submittedName>
</protein>
<dbReference type="InterPro" id="IPR011009">
    <property type="entry name" value="Kinase-like_dom_sf"/>
</dbReference>
<gene>
    <name evidence="3" type="ORF">ATE48_12355</name>
</gene>
<accession>A0A1B1AJB3</accession>
<organism evidence="3 4">
    <name type="scientific">Candidatus Viadribacter manganicus</name>
    <dbReference type="NCBI Taxonomy" id="1759059"/>
    <lineage>
        <taxon>Bacteria</taxon>
        <taxon>Pseudomonadati</taxon>
        <taxon>Pseudomonadota</taxon>
        <taxon>Alphaproteobacteria</taxon>
        <taxon>Hyphomonadales</taxon>
        <taxon>Hyphomonadaceae</taxon>
        <taxon>Candidatus Viadribacter</taxon>
    </lineage>
</organism>
<dbReference type="STRING" id="1759059.ATE48_12355"/>
<evidence type="ECO:0000313" key="3">
    <source>
        <dbReference type="EMBL" id="ANP46652.1"/>
    </source>
</evidence>
<keyword evidence="4" id="KW-1185">Reference proteome</keyword>
<dbReference type="KEGG" id="cbot:ATE48_12355"/>